<evidence type="ECO:0000256" key="3">
    <source>
        <dbReference type="ARBA" id="ARBA00022617"/>
    </source>
</evidence>
<keyword evidence="4" id="KW-0479">Metal-binding</keyword>
<proteinExistence type="inferred from homology"/>
<dbReference type="SUPFAM" id="SSF48264">
    <property type="entry name" value="Cytochrome P450"/>
    <property type="match status" value="1"/>
</dbReference>
<evidence type="ECO:0000256" key="7">
    <source>
        <dbReference type="ARBA" id="ARBA00023033"/>
    </source>
</evidence>
<keyword evidence="7" id="KW-0503">Monooxygenase</keyword>
<feature type="region of interest" description="Disordered" evidence="8">
    <location>
        <begin position="163"/>
        <end position="189"/>
    </location>
</feature>
<keyword evidence="10" id="KW-1185">Reference proteome</keyword>
<dbReference type="EMBL" id="JAKLMC020000058">
    <property type="protein sequence ID" value="KAK5947943.1"/>
    <property type="molecule type" value="Genomic_DNA"/>
</dbReference>
<dbReference type="InterPro" id="IPR036396">
    <property type="entry name" value="Cyt_P450_sf"/>
</dbReference>
<organism evidence="9 10">
    <name type="scientific">Knufia fluminis</name>
    <dbReference type="NCBI Taxonomy" id="191047"/>
    <lineage>
        <taxon>Eukaryota</taxon>
        <taxon>Fungi</taxon>
        <taxon>Dikarya</taxon>
        <taxon>Ascomycota</taxon>
        <taxon>Pezizomycotina</taxon>
        <taxon>Eurotiomycetes</taxon>
        <taxon>Chaetothyriomycetidae</taxon>
        <taxon>Chaetothyriales</taxon>
        <taxon>Trichomeriaceae</taxon>
        <taxon>Knufia</taxon>
    </lineage>
</organism>
<dbReference type="GO" id="GO:0004497">
    <property type="term" value="F:monooxygenase activity"/>
    <property type="evidence" value="ECO:0007669"/>
    <property type="project" value="UniProtKB-KW"/>
</dbReference>
<reference evidence="9 10" key="1">
    <citation type="submission" date="2022-12" db="EMBL/GenBank/DDBJ databases">
        <title>Genomic features and morphological characterization of a novel Knufia sp. strain isolated from spacecraft assembly facility.</title>
        <authorList>
            <person name="Teixeira M."/>
            <person name="Chander A.M."/>
            <person name="Stajich J.E."/>
            <person name="Venkateswaran K."/>
        </authorList>
    </citation>
    <scope>NUCLEOTIDE SEQUENCE [LARGE SCALE GENOMIC DNA]</scope>
    <source>
        <strain evidence="9 10">FJI-L2-BK-P2</strain>
    </source>
</reference>
<dbReference type="Gene3D" id="1.10.630.10">
    <property type="entry name" value="Cytochrome P450"/>
    <property type="match status" value="1"/>
</dbReference>
<sequence>MAKGQTLIAQQYLSDSQACFIPDSMNGTIILPANELEWITDQPDDVLNSYEQLNDLLQTFHTLADPYVVHHHEPHHKSISRELTRRLGDLTQDIVDELDAAVDEEWGTDAKNWVEVNPYTTMLKVVFRTSNRVFLGPRLCRNKRLMKETVAFANSVMPNASILPSTIDDPSHNHEKQAPQRTVFKNSLT</sequence>
<dbReference type="PANTHER" id="PTHR46206:SF1">
    <property type="entry name" value="P450, PUTATIVE (EUROFUNG)-RELATED"/>
    <property type="match status" value="1"/>
</dbReference>
<dbReference type="PANTHER" id="PTHR46206">
    <property type="entry name" value="CYTOCHROME P450"/>
    <property type="match status" value="1"/>
</dbReference>
<dbReference type="Proteomes" id="UP001316803">
    <property type="component" value="Unassembled WGS sequence"/>
</dbReference>
<evidence type="ECO:0000313" key="9">
    <source>
        <dbReference type="EMBL" id="KAK5947943.1"/>
    </source>
</evidence>
<dbReference type="GO" id="GO:0005506">
    <property type="term" value="F:iron ion binding"/>
    <property type="evidence" value="ECO:0007669"/>
    <property type="project" value="InterPro"/>
</dbReference>
<accession>A0AAN8E8F2</accession>
<comment type="cofactor">
    <cofactor evidence="1">
        <name>heme</name>
        <dbReference type="ChEBI" id="CHEBI:30413"/>
    </cofactor>
</comment>
<keyword evidence="5" id="KW-0560">Oxidoreductase</keyword>
<protein>
    <submittedName>
        <fullName evidence="9">Uncharacterized protein</fullName>
    </submittedName>
</protein>
<feature type="compositionally biased region" description="Polar residues" evidence="8">
    <location>
        <begin position="179"/>
        <end position="189"/>
    </location>
</feature>
<keyword evidence="6" id="KW-0408">Iron</keyword>
<evidence type="ECO:0000256" key="1">
    <source>
        <dbReference type="ARBA" id="ARBA00001971"/>
    </source>
</evidence>
<dbReference type="AlphaFoldDB" id="A0AAN8E8F2"/>
<evidence type="ECO:0000256" key="8">
    <source>
        <dbReference type="SAM" id="MobiDB-lite"/>
    </source>
</evidence>
<comment type="similarity">
    <text evidence="2">Belongs to the cytochrome P450 family.</text>
</comment>
<comment type="caution">
    <text evidence="9">The sequence shown here is derived from an EMBL/GenBank/DDBJ whole genome shotgun (WGS) entry which is preliminary data.</text>
</comment>
<feature type="compositionally biased region" description="Basic and acidic residues" evidence="8">
    <location>
        <begin position="169"/>
        <end position="178"/>
    </location>
</feature>
<keyword evidence="3" id="KW-0349">Heme</keyword>
<evidence type="ECO:0000256" key="6">
    <source>
        <dbReference type="ARBA" id="ARBA00023004"/>
    </source>
</evidence>
<evidence type="ECO:0000313" key="10">
    <source>
        <dbReference type="Proteomes" id="UP001316803"/>
    </source>
</evidence>
<evidence type="ECO:0000256" key="5">
    <source>
        <dbReference type="ARBA" id="ARBA00023002"/>
    </source>
</evidence>
<dbReference type="GO" id="GO:0016705">
    <property type="term" value="F:oxidoreductase activity, acting on paired donors, with incorporation or reduction of molecular oxygen"/>
    <property type="evidence" value="ECO:0007669"/>
    <property type="project" value="InterPro"/>
</dbReference>
<evidence type="ECO:0000256" key="4">
    <source>
        <dbReference type="ARBA" id="ARBA00022723"/>
    </source>
</evidence>
<gene>
    <name evidence="9" type="ORF">OHC33_011048</name>
</gene>
<evidence type="ECO:0000256" key="2">
    <source>
        <dbReference type="ARBA" id="ARBA00010617"/>
    </source>
</evidence>
<dbReference type="GO" id="GO:0020037">
    <property type="term" value="F:heme binding"/>
    <property type="evidence" value="ECO:0007669"/>
    <property type="project" value="InterPro"/>
</dbReference>
<name>A0AAN8E8F2_9EURO</name>